<dbReference type="InterPro" id="IPR050819">
    <property type="entry name" value="Tripeptidyl-peptidase_I"/>
</dbReference>
<evidence type="ECO:0000256" key="5">
    <source>
        <dbReference type="ARBA" id="ARBA00022525"/>
    </source>
</evidence>
<dbReference type="EC" id="3.4.14.10" evidence="4"/>
<dbReference type="PANTHER" id="PTHR14218:SF32">
    <property type="entry name" value="TRIPEPTIDYL PEPTIDASE SED3 (AFU_ORTHOLOGUE AFUA_3G08930)"/>
    <property type="match status" value="1"/>
</dbReference>
<comment type="subcellular location">
    <subcellularLocation>
        <location evidence="3">Secreted</location>
        <location evidence="3">Extracellular space</location>
    </subcellularLocation>
</comment>
<keyword evidence="10 15" id="KW-0720">Serine protease</keyword>
<keyword evidence="6 15" id="KW-0645">Protease</keyword>
<evidence type="ECO:0000256" key="11">
    <source>
        <dbReference type="ARBA" id="ARBA00022837"/>
    </source>
</evidence>
<evidence type="ECO:0000256" key="10">
    <source>
        <dbReference type="ARBA" id="ARBA00022825"/>
    </source>
</evidence>
<keyword evidence="5" id="KW-0964">Secreted</keyword>
<dbReference type="InterPro" id="IPR036852">
    <property type="entry name" value="Peptidase_S8/S53_dom_sf"/>
</dbReference>
<feature type="binding site" evidence="15">
    <location>
        <position position="480"/>
    </location>
    <ligand>
        <name>Ca(2+)</name>
        <dbReference type="ChEBI" id="CHEBI:29108"/>
    </ligand>
</feature>
<dbReference type="PROSITE" id="PS51695">
    <property type="entry name" value="SEDOLISIN"/>
    <property type="match status" value="1"/>
</dbReference>
<keyword evidence="11 15" id="KW-0106">Calcium</keyword>
<sequence length="537" mass="58315">MAIFEHIVIDLSTPGHPSYGQHMGREEIQNLLRPETAISDQILAWLYSENVSPENVEANGNWVTFKVSASQAGRMLRAQYRYYHHRAMNSTVIRTLAYSVPKDIHPHIQLIQPTTRFGDLSTLSALPIDQPIIATPEDLRADCGTVIRPDCLRELYGLYNSTATSSVWNRLGISGFLGQYARHGDFNYFNRQFLPDETDNNLTVVAINGGLNDEHSSTVTTEASLDIQYSVSMARGTLATFYSTGGRAPLIPDAEQPDGSNSGNEPFLEQLHYLIDLPGNQLPAVLSTSYGESEQSVPPSYARAVCSLFAQLGARGVSVIFSSGDSGVGSSCQSNDGAKRTKFIPGFPASCPFVTSVGGTWGSDPEEATDFSGGGFSDLFPRPAYQDQAVQSYLDRLDDDQWKGLYNPHGRGIPDVAAQAKYFIIRDHETWFKISGTSAAGPVFAGIVSQLNSLRLAQGKPRMGFLNPWLYVLGKSGLTDITSGGSRGCFGTSQAGISTPHVPFASWNATEGWDPVSGLGTPFFPTLAELVLFPDTE</sequence>
<dbReference type="STRING" id="69771.A0A1V6PIW3"/>
<comment type="catalytic activity">
    <reaction evidence="1">
        <text>Release of an N-terminal tripeptide from a polypeptide.</text>
        <dbReference type="EC" id="3.4.14.10"/>
    </reaction>
</comment>
<dbReference type="GO" id="GO:0005576">
    <property type="term" value="C:extracellular region"/>
    <property type="evidence" value="ECO:0007669"/>
    <property type="project" value="UniProtKB-SubCell"/>
</dbReference>
<evidence type="ECO:0000256" key="8">
    <source>
        <dbReference type="ARBA" id="ARBA00022729"/>
    </source>
</evidence>
<dbReference type="InterPro" id="IPR015366">
    <property type="entry name" value="S53_propep"/>
</dbReference>
<feature type="active site" description="Charge relay system" evidence="15">
    <location>
        <position position="222"/>
    </location>
</feature>
<dbReference type="EMBL" id="MDYL01000003">
    <property type="protein sequence ID" value="OQD76985.1"/>
    <property type="molecule type" value="Genomic_DNA"/>
</dbReference>
<dbReference type="InterPro" id="IPR030400">
    <property type="entry name" value="Sedolisin_dom"/>
</dbReference>
<dbReference type="Proteomes" id="UP000191522">
    <property type="component" value="Unassembled WGS sequence"/>
</dbReference>
<dbReference type="InterPro" id="IPR023828">
    <property type="entry name" value="Peptidase_S8_Ser-AS"/>
</dbReference>
<feature type="active site" description="Charge relay system" evidence="15">
    <location>
        <position position="226"/>
    </location>
</feature>
<evidence type="ECO:0000256" key="12">
    <source>
        <dbReference type="ARBA" id="ARBA00023026"/>
    </source>
</evidence>
<comment type="function">
    <text evidence="2">Secreted tripeptidyl-peptidase which degrades proteins at acidic pHs and is involved in virulence.</text>
</comment>
<dbReference type="FunFam" id="3.40.50.200:FF:000015">
    <property type="entry name" value="Tripeptidyl peptidase A"/>
    <property type="match status" value="1"/>
</dbReference>
<keyword evidence="9 15" id="KW-0378">Hydrolase</keyword>
<evidence type="ECO:0000256" key="3">
    <source>
        <dbReference type="ARBA" id="ARBA00004239"/>
    </source>
</evidence>
<dbReference type="GO" id="GO:0004252">
    <property type="term" value="F:serine-type endopeptidase activity"/>
    <property type="evidence" value="ECO:0007669"/>
    <property type="project" value="UniProtKB-UniRule"/>
</dbReference>
<reference evidence="18" key="1">
    <citation type="journal article" date="2017" name="Nat. Microbiol.">
        <title>Global analysis of biosynthetic gene clusters reveals vast potential of secondary metabolite production in Penicillium species.</title>
        <authorList>
            <person name="Nielsen J.C."/>
            <person name="Grijseels S."/>
            <person name="Prigent S."/>
            <person name="Ji B."/>
            <person name="Dainat J."/>
            <person name="Nielsen K.F."/>
            <person name="Frisvad J.C."/>
            <person name="Workman M."/>
            <person name="Nielsen J."/>
        </authorList>
    </citation>
    <scope>NUCLEOTIDE SEQUENCE [LARGE SCALE GENOMIC DNA]</scope>
    <source>
        <strain evidence="18">IBT 11843</strain>
    </source>
</reference>
<evidence type="ECO:0000256" key="7">
    <source>
        <dbReference type="ARBA" id="ARBA00022723"/>
    </source>
</evidence>
<dbReference type="SUPFAM" id="SSF54897">
    <property type="entry name" value="Protease propeptides/inhibitors"/>
    <property type="match status" value="1"/>
</dbReference>
<dbReference type="Gene3D" id="3.40.50.200">
    <property type="entry name" value="Peptidase S8/S53 domain"/>
    <property type="match status" value="1"/>
</dbReference>
<evidence type="ECO:0000256" key="6">
    <source>
        <dbReference type="ARBA" id="ARBA00022670"/>
    </source>
</evidence>
<accession>A0A1V6PIW3</accession>
<dbReference type="OrthoDB" id="409122at2759"/>
<dbReference type="GO" id="GO:0046872">
    <property type="term" value="F:metal ion binding"/>
    <property type="evidence" value="ECO:0007669"/>
    <property type="project" value="UniProtKB-UniRule"/>
</dbReference>
<keyword evidence="12" id="KW-0843">Virulence</keyword>
<dbReference type="SMART" id="SM00944">
    <property type="entry name" value="Pro-kuma_activ"/>
    <property type="match status" value="1"/>
</dbReference>
<comment type="caution">
    <text evidence="17">The sequence shown here is derived from an EMBL/GenBank/DDBJ whole genome shotgun (WGS) entry which is preliminary data.</text>
</comment>
<evidence type="ECO:0000256" key="4">
    <source>
        <dbReference type="ARBA" id="ARBA00012462"/>
    </source>
</evidence>
<evidence type="ECO:0000256" key="15">
    <source>
        <dbReference type="PROSITE-ProRule" id="PRU01032"/>
    </source>
</evidence>
<dbReference type="Pfam" id="PF00082">
    <property type="entry name" value="Peptidase_S8"/>
    <property type="match status" value="1"/>
</dbReference>
<evidence type="ECO:0000256" key="14">
    <source>
        <dbReference type="ARBA" id="ARBA00023180"/>
    </source>
</evidence>
<keyword evidence="7 15" id="KW-0479">Metal-binding</keyword>
<evidence type="ECO:0000256" key="13">
    <source>
        <dbReference type="ARBA" id="ARBA00023145"/>
    </source>
</evidence>
<dbReference type="Pfam" id="PF09286">
    <property type="entry name" value="Pro-kuma_activ"/>
    <property type="match status" value="1"/>
</dbReference>
<feature type="binding site" evidence="15">
    <location>
        <position position="481"/>
    </location>
    <ligand>
        <name>Ca(2+)</name>
        <dbReference type="ChEBI" id="CHEBI:29108"/>
    </ligand>
</feature>
<dbReference type="AlphaFoldDB" id="A0A1V6PIW3"/>
<feature type="active site" description="Charge relay system" evidence="15">
    <location>
        <position position="438"/>
    </location>
</feature>
<feature type="binding site" evidence="15">
    <location>
        <position position="512"/>
    </location>
    <ligand>
        <name>Ca(2+)</name>
        <dbReference type="ChEBI" id="CHEBI:29108"/>
    </ligand>
</feature>
<dbReference type="InterPro" id="IPR000209">
    <property type="entry name" value="Peptidase_S8/S53_dom"/>
</dbReference>
<comment type="cofactor">
    <cofactor evidence="15">
        <name>Ca(2+)</name>
        <dbReference type="ChEBI" id="CHEBI:29108"/>
    </cofactor>
    <text evidence="15">Binds 1 Ca(2+) ion per subunit.</text>
</comment>
<dbReference type="GO" id="GO:0008240">
    <property type="term" value="F:tripeptidyl-peptidase activity"/>
    <property type="evidence" value="ECO:0007669"/>
    <property type="project" value="UniProtKB-EC"/>
</dbReference>
<feature type="domain" description="Peptidase S53" evidence="16">
    <location>
        <begin position="146"/>
        <end position="534"/>
    </location>
</feature>
<evidence type="ECO:0000256" key="1">
    <source>
        <dbReference type="ARBA" id="ARBA00001910"/>
    </source>
</evidence>
<dbReference type="GO" id="GO:0006508">
    <property type="term" value="P:proteolysis"/>
    <property type="evidence" value="ECO:0007669"/>
    <property type="project" value="UniProtKB-KW"/>
</dbReference>
<protein>
    <recommendedName>
        <fullName evidence="4">tripeptidyl-peptidase II</fullName>
        <ecNumber evidence="4">3.4.14.10</ecNumber>
    </recommendedName>
</protein>
<evidence type="ECO:0000313" key="17">
    <source>
        <dbReference type="EMBL" id="OQD76985.1"/>
    </source>
</evidence>
<organism evidence="17 18">
    <name type="scientific">Penicillium decumbens</name>
    <dbReference type="NCBI Taxonomy" id="69771"/>
    <lineage>
        <taxon>Eukaryota</taxon>
        <taxon>Fungi</taxon>
        <taxon>Dikarya</taxon>
        <taxon>Ascomycota</taxon>
        <taxon>Pezizomycotina</taxon>
        <taxon>Eurotiomycetes</taxon>
        <taxon>Eurotiomycetidae</taxon>
        <taxon>Eurotiales</taxon>
        <taxon>Aspergillaceae</taxon>
        <taxon>Penicillium</taxon>
    </lineage>
</organism>
<dbReference type="PANTHER" id="PTHR14218">
    <property type="entry name" value="PROTEASE S8 TRIPEPTIDYL PEPTIDASE I CLN2"/>
    <property type="match status" value="1"/>
</dbReference>
<name>A0A1V6PIW3_PENDC</name>
<keyword evidence="18" id="KW-1185">Reference proteome</keyword>
<keyword evidence="14" id="KW-0325">Glycoprotein</keyword>
<dbReference type="SUPFAM" id="SSF52743">
    <property type="entry name" value="Subtilisin-like"/>
    <property type="match status" value="1"/>
</dbReference>
<keyword evidence="13" id="KW-0865">Zymogen</keyword>
<proteinExistence type="predicted"/>
<evidence type="ECO:0000256" key="9">
    <source>
        <dbReference type="ARBA" id="ARBA00022801"/>
    </source>
</evidence>
<keyword evidence="8" id="KW-0732">Signal</keyword>
<evidence type="ECO:0000259" key="16">
    <source>
        <dbReference type="PROSITE" id="PS51695"/>
    </source>
</evidence>
<gene>
    <name evidence="17" type="ORF">PENDEC_c003G06052</name>
</gene>
<dbReference type="CDD" id="cd11377">
    <property type="entry name" value="Pro-peptidase_S53"/>
    <property type="match status" value="1"/>
</dbReference>
<evidence type="ECO:0000313" key="18">
    <source>
        <dbReference type="Proteomes" id="UP000191522"/>
    </source>
</evidence>
<dbReference type="PROSITE" id="PS00138">
    <property type="entry name" value="SUBTILASE_SER"/>
    <property type="match status" value="1"/>
</dbReference>
<feature type="binding site" evidence="15">
    <location>
        <position position="514"/>
    </location>
    <ligand>
        <name>Ca(2+)</name>
        <dbReference type="ChEBI" id="CHEBI:29108"/>
    </ligand>
</feature>
<dbReference type="OMA" id="VTITPDC"/>
<evidence type="ECO:0000256" key="2">
    <source>
        <dbReference type="ARBA" id="ARBA00002451"/>
    </source>
</evidence>
<dbReference type="CDD" id="cd04056">
    <property type="entry name" value="Peptidases_S53"/>
    <property type="match status" value="1"/>
</dbReference>